<accession>A0ACB9PWQ0</accession>
<sequence>MRFSNSGFSSEEWLSSTSGQSFNSDPHEDKTGDIYIASHGKTLNDSKFSAVEGSAQVENPFASASASSFTCTSAFATASVALYQSLISGFSSLNDYLWRAPTLGLRLTKSPSPATNHNTQPIIQSAEEYREIKKAVHIPISVLEIGKFRVMSKHEGNLVARCYYEKRKLMWEILKGNLKSKIEFNWEDILSLGAKIEPNKPGILMIELKELPSFYHEKDPQPRKHANWEQSGDFTRNQASTNRVHVLQFSPGLLDAFYQKLIESEDRLKQLSQGPCPTLHHPYFTSNAYDAHGSLTCPPAPLPPTTYQLGNHIQSSNLVQVMDNSLPLLRGVVNSQRVEDPATLFTRLPDPHFSSYGYYDANGSLSNSYLPTTGYGALQVMGDIIPPLHEGIYRDPNLVVSSDFATSSRLPSQDWLNHGGDLFNRRYANEEVKISPAEAPNLRLKWKFNAGKDISATPAIFDDTLYFPSWNGYIYAVKKSDGSLVWKQNVQQLTGLNASVQILNVNATVSRNTPTLLANGALLVYGTYGPAVVYAVKRTTGQLFWMTKLDDHPSAVITMSGTYYDRAFYIGVSSLENIGRTQCCTFRGSFLKLNALTGAILWKTYMLPDNFGQRGEYAGASLWGSSPSIDVIRNHVYIGTGNLYSAPSHIIECQQRENNRTTPDPDACIEPENHSNSLLALDLRSGEIRWFHQLGGYDLFTFACLSLPNPDCPPGPNLDADFSEAPMMLTLKFVNGSTKDVVVAGQKSGVIWALARDGGHIIWATQAGPGGLAGGAYWGAATDEQRVYTNIANSERKTFTLKPSNMTTTAGGWVGMQANNGKILWSTANPSNATSDGPVSVANGVVFAGSANSNGSIYAINAMTGKILWSYETGATVFGGISISDGCIYVGHGYRVNLGVLLNYTAGTDIFAFCIRY</sequence>
<protein>
    <submittedName>
        <fullName evidence="1">Uncharacterized protein</fullName>
    </submittedName>
</protein>
<keyword evidence="2" id="KW-1185">Reference proteome</keyword>
<evidence type="ECO:0000313" key="2">
    <source>
        <dbReference type="Proteomes" id="UP000828941"/>
    </source>
</evidence>
<evidence type="ECO:0000313" key="1">
    <source>
        <dbReference type="EMBL" id="KAI4352309.1"/>
    </source>
</evidence>
<dbReference type="Proteomes" id="UP000828941">
    <property type="component" value="Chromosome 3"/>
</dbReference>
<name>A0ACB9PWQ0_BAUVA</name>
<reference evidence="1 2" key="1">
    <citation type="journal article" date="2022" name="DNA Res.">
        <title>Chromosomal-level genome assembly of the orchid tree Bauhinia variegata (Leguminosae; Cercidoideae) supports the allotetraploid origin hypothesis of Bauhinia.</title>
        <authorList>
            <person name="Zhong Y."/>
            <person name="Chen Y."/>
            <person name="Zheng D."/>
            <person name="Pang J."/>
            <person name="Liu Y."/>
            <person name="Luo S."/>
            <person name="Meng S."/>
            <person name="Qian L."/>
            <person name="Wei D."/>
            <person name="Dai S."/>
            <person name="Zhou R."/>
        </authorList>
    </citation>
    <scope>NUCLEOTIDE SEQUENCE [LARGE SCALE GENOMIC DNA]</scope>
    <source>
        <strain evidence="1">BV-YZ2020</strain>
    </source>
</reference>
<comment type="caution">
    <text evidence="1">The sequence shown here is derived from an EMBL/GenBank/DDBJ whole genome shotgun (WGS) entry which is preliminary data.</text>
</comment>
<organism evidence="1 2">
    <name type="scientific">Bauhinia variegata</name>
    <name type="common">Purple orchid tree</name>
    <name type="synonym">Phanera variegata</name>
    <dbReference type="NCBI Taxonomy" id="167791"/>
    <lineage>
        <taxon>Eukaryota</taxon>
        <taxon>Viridiplantae</taxon>
        <taxon>Streptophyta</taxon>
        <taxon>Embryophyta</taxon>
        <taxon>Tracheophyta</taxon>
        <taxon>Spermatophyta</taxon>
        <taxon>Magnoliopsida</taxon>
        <taxon>eudicotyledons</taxon>
        <taxon>Gunneridae</taxon>
        <taxon>Pentapetalae</taxon>
        <taxon>rosids</taxon>
        <taxon>fabids</taxon>
        <taxon>Fabales</taxon>
        <taxon>Fabaceae</taxon>
        <taxon>Cercidoideae</taxon>
        <taxon>Cercideae</taxon>
        <taxon>Bauhiniinae</taxon>
        <taxon>Bauhinia</taxon>
    </lineage>
</organism>
<dbReference type="EMBL" id="CM039428">
    <property type="protein sequence ID" value="KAI4352309.1"/>
    <property type="molecule type" value="Genomic_DNA"/>
</dbReference>
<gene>
    <name evidence="1" type="ORF">L6164_006573</name>
</gene>
<proteinExistence type="predicted"/>